<accession>A0A2A5RPV4</accession>
<sequence length="42" mass="5021">MRSGFFFFLFFGKIDFVVKKIELDDPQDFLPLPEHTTVADRR</sequence>
<keyword evidence="2" id="KW-1185">Reference proteome</keyword>
<proteinExistence type="predicted"/>
<dbReference type="Proteomes" id="UP000218181">
    <property type="component" value="Unassembled WGS sequence"/>
</dbReference>
<dbReference type="AlphaFoldDB" id="A0A2A5RPV4"/>
<dbReference type="EMBL" id="JXJU01000001">
    <property type="protein sequence ID" value="PCS01475.1"/>
    <property type="molecule type" value="Genomic_DNA"/>
</dbReference>
<organism evidence="1 2">
    <name type="scientific">Lactococcus fujiensis JCM 16395</name>
    <dbReference type="NCBI Taxonomy" id="1291764"/>
    <lineage>
        <taxon>Bacteria</taxon>
        <taxon>Bacillati</taxon>
        <taxon>Bacillota</taxon>
        <taxon>Bacilli</taxon>
        <taxon>Lactobacillales</taxon>
        <taxon>Streptococcaceae</taxon>
        <taxon>Lactococcus</taxon>
    </lineage>
</organism>
<reference evidence="1 2" key="1">
    <citation type="submission" date="2014-12" db="EMBL/GenBank/DDBJ databases">
        <title>Draft genome sequences of 10 type strains of Lactococcus.</title>
        <authorList>
            <person name="Sun Z."/>
            <person name="Zhong Z."/>
            <person name="Liu W."/>
            <person name="Zhang W."/>
            <person name="Zhang H."/>
        </authorList>
    </citation>
    <scope>NUCLEOTIDE SEQUENCE [LARGE SCALE GENOMIC DNA]</scope>
    <source>
        <strain evidence="1 2">JCM 16395</strain>
    </source>
</reference>
<evidence type="ECO:0000313" key="1">
    <source>
        <dbReference type="EMBL" id="PCS01475.1"/>
    </source>
</evidence>
<comment type="caution">
    <text evidence="1">The sequence shown here is derived from an EMBL/GenBank/DDBJ whole genome shotgun (WGS) entry which is preliminary data.</text>
</comment>
<evidence type="ECO:0000313" key="2">
    <source>
        <dbReference type="Proteomes" id="UP000218181"/>
    </source>
</evidence>
<gene>
    <name evidence="1" type="ORF">RT41_GL000239</name>
</gene>
<name>A0A2A5RPV4_9LACT</name>
<dbReference type="STRING" id="1291764.GCA_001311235_00241"/>
<protein>
    <submittedName>
        <fullName evidence="1">Uncharacterized protein</fullName>
    </submittedName>
</protein>